<evidence type="ECO:0000259" key="2">
    <source>
        <dbReference type="Pfam" id="PF07811"/>
    </source>
</evidence>
<gene>
    <name evidence="3" type="ORF">PGB34_17520</name>
</gene>
<feature type="transmembrane region" description="Helical" evidence="1">
    <location>
        <begin position="21"/>
        <end position="43"/>
    </location>
</feature>
<evidence type="ECO:0000313" key="4">
    <source>
        <dbReference type="Proteomes" id="UP001212602"/>
    </source>
</evidence>
<evidence type="ECO:0000256" key="1">
    <source>
        <dbReference type="SAM" id="Phobius"/>
    </source>
</evidence>
<organism evidence="3 4">
    <name type="scientific">Xenophilus arseniciresistens</name>
    <dbReference type="NCBI Taxonomy" id="1283306"/>
    <lineage>
        <taxon>Bacteria</taxon>
        <taxon>Pseudomonadati</taxon>
        <taxon>Pseudomonadota</taxon>
        <taxon>Betaproteobacteria</taxon>
        <taxon>Burkholderiales</taxon>
        <taxon>Comamonadaceae</taxon>
        <taxon>Xenophilus</taxon>
    </lineage>
</organism>
<evidence type="ECO:0000313" key="3">
    <source>
        <dbReference type="EMBL" id="MDA7418168.1"/>
    </source>
</evidence>
<keyword evidence="4" id="KW-1185">Reference proteome</keyword>
<dbReference type="Proteomes" id="UP001212602">
    <property type="component" value="Unassembled WGS sequence"/>
</dbReference>
<protein>
    <submittedName>
        <fullName evidence="3">Pilus assembly protein</fullName>
    </submittedName>
</protein>
<dbReference type="Pfam" id="PF07811">
    <property type="entry name" value="TadE"/>
    <property type="match status" value="1"/>
</dbReference>
<dbReference type="EMBL" id="JAQIPB010000008">
    <property type="protein sequence ID" value="MDA7418168.1"/>
    <property type="molecule type" value="Genomic_DNA"/>
</dbReference>
<feature type="domain" description="TadE-like" evidence="2">
    <location>
        <begin position="17"/>
        <end position="59"/>
    </location>
</feature>
<dbReference type="InterPro" id="IPR012495">
    <property type="entry name" value="TadE-like_dom"/>
</dbReference>
<dbReference type="RefSeq" id="WP_271429378.1">
    <property type="nucleotide sequence ID" value="NZ_JAQIPB010000008.1"/>
</dbReference>
<keyword evidence="1" id="KW-0472">Membrane</keyword>
<keyword evidence="1" id="KW-1133">Transmembrane helix</keyword>
<reference evidence="3" key="1">
    <citation type="submission" date="2023-01" db="EMBL/GenBank/DDBJ databases">
        <title>Xenophilus mangrovi sp. nov., isolated from soil of Mangrove nature reserve.</title>
        <authorList>
            <person name="Xu S."/>
            <person name="Liu Z."/>
            <person name="Xu Y."/>
        </authorList>
    </citation>
    <scope>NUCLEOTIDE SEQUENCE</scope>
    <source>
        <strain evidence="3">YW8</strain>
    </source>
</reference>
<keyword evidence="1" id="KW-0812">Transmembrane</keyword>
<comment type="caution">
    <text evidence="3">The sequence shown here is derived from an EMBL/GenBank/DDBJ whole genome shotgun (WGS) entry which is preliminary data.</text>
</comment>
<sequence length="172" mass="18981">MTTRPIRMPARRHRQRGVYAVEYALVFLLFFGLIYALICYSLLFTYRLALQHAAEDGARAALRVRVPDVGDQMNYRKRAAESMVLRRVGTWLPVAPGIRTCVQRVADPDDCSSVEPSIAECQPQGGWPGTCRILVRVQAAGLSQVLPPFPGFALPQAVTGQASVLLDGRTLL</sequence>
<dbReference type="AlphaFoldDB" id="A0AAE3NBI4"/>
<accession>A0AAE3NBI4</accession>
<name>A0AAE3NBI4_9BURK</name>
<proteinExistence type="predicted"/>